<comment type="caution">
    <text evidence="3">The sequence shown here is derived from an EMBL/GenBank/DDBJ whole genome shotgun (WGS) entry which is preliminary data.</text>
</comment>
<gene>
    <name evidence="3" type="ORF">DNG_05773</name>
</gene>
<evidence type="ECO:0000256" key="1">
    <source>
        <dbReference type="SAM" id="Coils"/>
    </source>
</evidence>
<feature type="region of interest" description="Disordered" evidence="2">
    <location>
        <begin position="586"/>
        <end position="675"/>
    </location>
</feature>
<feature type="region of interest" description="Disordered" evidence="2">
    <location>
        <begin position="1"/>
        <end position="21"/>
    </location>
</feature>
<sequence>MPHRVSGMDTPPDAPRASLDRPVSLTAQQLADWDEFERKFFQDYLERHRKEDEDAKLDYETRKARITVQLMQCQRERSAYEKKLKAVEGRIATLQDGLRGLNDEYKIHCLNVRVSRNRAHFDLQERFKKSREGGPLDTSLVDQLRRVGPPMMNFPIGNDLFDAGGGLDETADSVSTPTSDGTTEAGGEEVGGADESESTGVTVCRSDGTIVGTVTKLTEEPRLYKAAVDVLLRLPVRRNVVIREGRKFGQAELDNIYRSNDGRFSKWFSFMIQAVGVERPNLCDLCTKNIGPFPTCVRADGASPRCGNCEWSRRGCHDSQDKVSESQDLSEESDSEPIVAPIVPRQGRKSTAALAAGSAERSGPRRPLAPAPNRTETPGSGDASEGAEDQRDASPEKSPDPFDFDPEELMSPTITMRQENGVYTHPELMAGVPVEKIDPNHPYWEPNWRDPADLIRETLAGHEEKYNAHVQNPKDKPAHYKYFQGRQVNRGRSSLEFLENGPFHPFQVVGKRFMQPGITTYDTLHRLAGTLEELGRFKIKISATDWLRQRLCEIMDAEGDKFSLIKAVKDLYHDPKVQALRHLSGFGSVGRPVKGNSRAPKGSGKRKRKRKEPGSGEASPFSKRVKVAPPSLDADEAAPSPATEPARSGVPSPAGGPDTTDEDLEYDGCTDTDSVCGETVGDGDFRIREIRTRQHTTSQDMTQYWHLFPNIGLDLLLLQSADPPQWTQGPPADDFAAAMDDIDEVTYHPESLKVQVLLRSGGEIMAWFYRERTKRRLLALCRAEGREVRKAASSEYMEVEWTAVCDSDTQQVLTLADFE</sequence>
<dbReference type="InterPro" id="IPR022190">
    <property type="entry name" value="DUF3716"/>
</dbReference>
<dbReference type="EMBL" id="ONZQ02000007">
    <property type="protein sequence ID" value="SPO03091.1"/>
    <property type="molecule type" value="Genomic_DNA"/>
</dbReference>
<organism evidence="3 4">
    <name type="scientific">Cephalotrichum gorgonifer</name>
    <dbReference type="NCBI Taxonomy" id="2041049"/>
    <lineage>
        <taxon>Eukaryota</taxon>
        <taxon>Fungi</taxon>
        <taxon>Dikarya</taxon>
        <taxon>Ascomycota</taxon>
        <taxon>Pezizomycotina</taxon>
        <taxon>Sordariomycetes</taxon>
        <taxon>Hypocreomycetidae</taxon>
        <taxon>Microascales</taxon>
        <taxon>Microascaceae</taxon>
        <taxon>Cephalotrichum</taxon>
    </lineage>
</organism>
<proteinExistence type="predicted"/>
<evidence type="ECO:0000256" key="2">
    <source>
        <dbReference type="SAM" id="MobiDB-lite"/>
    </source>
</evidence>
<dbReference type="AlphaFoldDB" id="A0AAE8SVS7"/>
<feature type="region of interest" description="Disordered" evidence="2">
    <location>
        <begin position="165"/>
        <end position="200"/>
    </location>
</feature>
<protein>
    <submittedName>
        <fullName evidence="3">Uncharacterized protein</fullName>
    </submittedName>
</protein>
<feature type="region of interest" description="Disordered" evidence="2">
    <location>
        <begin position="314"/>
        <end position="408"/>
    </location>
</feature>
<dbReference type="Proteomes" id="UP001187682">
    <property type="component" value="Unassembled WGS sequence"/>
</dbReference>
<accession>A0AAE8SVS7</accession>
<feature type="coiled-coil region" evidence="1">
    <location>
        <begin position="70"/>
        <end position="104"/>
    </location>
</feature>
<keyword evidence="4" id="KW-1185">Reference proteome</keyword>
<dbReference type="Pfam" id="PF12511">
    <property type="entry name" value="DUF3716"/>
    <property type="match status" value="1"/>
</dbReference>
<reference evidence="3" key="1">
    <citation type="submission" date="2018-03" db="EMBL/GenBank/DDBJ databases">
        <authorList>
            <person name="Guldener U."/>
        </authorList>
    </citation>
    <scope>NUCLEOTIDE SEQUENCE</scope>
</reference>
<feature type="compositionally biased region" description="Acidic residues" evidence="2">
    <location>
        <begin position="659"/>
        <end position="670"/>
    </location>
</feature>
<feature type="compositionally biased region" description="Basic and acidic residues" evidence="2">
    <location>
        <begin position="314"/>
        <end position="325"/>
    </location>
</feature>
<feature type="compositionally biased region" description="Basic and acidic residues" evidence="2">
    <location>
        <begin position="388"/>
        <end position="400"/>
    </location>
</feature>
<evidence type="ECO:0000313" key="3">
    <source>
        <dbReference type="EMBL" id="SPO03091.1"/>
    </source>
</evidence>
<name>A0AAE8SVS7_9PEZI</name>
<evidence type="ECO:0000313" key="4">
    <source>
        <dbReference type="Proteomes" id="UP001187682"/>
    </source>
</evidence>
<keyword evidence="1" id="KW-0175">Coiled coil</keyword>